<dbReference type="RefSeq" id="WP_319838292.1">
    <property type="nucleotide sequence ID" value="NZ_CP137624.1"/>
</dbReference>
<organism evidence="2 3">
    <name type="scientific">Lysinibacillus louembei</name>
    <dbReference type="NCBI Taxonomy" id="1470088"/>
    <lineage>
        <taxon>Bacteria</taxon>
        <taxon>Bacillati</taxon>
        <taxon>Bacillota</taxon>
        <taxon>Bacilli</taxon>
        <taxon>Bacillales</taxon>
        <taxon>Bacillaceae</taxon>
        <taxon>Lysinibacillus</taxon>
    </lineage>
</organism>
<keyword evidence="3" id="KW-1185">Reference proteome</keyword>
<name>A0ABZ0S3K0_9BACI</name>
<evidence type="ECO:0000313" key="3">
    <source>
        <dbReference type="Proteomes" id="UP001322664"/>
    </source>
</evidence>
<evidence type="ECO:0000313" key="2">
    <source>
        <dbReference type="EMBL" id="WPK13865.1"/>
    </source>
</evidence>
<dbReference type="Pfam" id="PF14005">
    <property type="entry name" value="YpjP"/>
    <property type="match status" value="1"/>
</dbReference>
<feature type="region of interest" description="Disordered" evidence="1">
    <location>
        <begin position="162"/>
        <end position="181"/>
    </location>
</feature>
<dbReference type="EMBL" id="CP137624">
    <property type="protein sequence ID" value="WPK13865.1"/>
    <property type="molecule type" value="Genomic_DNA"/>
</dbReference>
<sequence>MNKLIKRLSILVIFTLIIQNLLPISSLASQNTLDTQLENWNITRSDFENGVEFISYNQEVFLEFADEKTLKSYNISDENTALLYYYLNEGFSTESEVNTTFTTNNNEIIAQPAVLPIIIRTLVAEAVKKKMGKEIRKRIGDEVEKKVIPQMQDAAEQAVKKYNKKGHKGPENSSAPNGINQGEHILSLQDDAGDFIRFHVNLNPNKTTSTWHWHLRNDWDWDWHHGQIQITHGSLPKWGTP</sequence>
<evidence type="ECO:0000256" key="1">
    <source>
        <dbReference type="SAM" id="MobiDB-lite"/>
    </source>
</evidence>
<proteinExistence type="predicted"/>
<dbReference type="InterPro" id="IPR025616">
    <property type="entry name" value="YpjP"/>
</dbReference>
<protein>
    <submittedName>
        <fullName evidence="2">YpjP family protein</fullName>
    </submittedName>
</protein>
<dbReference type="Proteomes" id="UP001322664">
    <property type="component" value="Chromosome"/>
</dbReference>
<feature type="compositionally biased region" description="Polar residues" evidence="1">
    <location>
        <begin position="171"/>
        <end position="180"/>
    </location>
</feature>
<reference evidence="2 3" key="1">
    <citation type="submission" date="2023-09" db="EMBL/GenBank/DDBJ databases">
        <authorList>
            <person name="Page C.A."/>
            <person name="Perez-Diaz I.M."/>
        </authorList>
    </citation>
    <scope>NUCLEOTIDE SEQUENCE [LARGE SCALE GENOMIC DNA]</scope>
    <source>
        <strain evidence="2 3">Ll15</strain>
    </source>
</reference>
<gene>
    <name evidence="2" type="ORF">R6U77_09535</name>
</gene>
<accession>A0ABZ0S3K0</accession>